<organism evidence="4">
    <name type="scientific">hydrothermal vent metagenome</name>
    <dbReference type="NCBI Taxonomy" id="652676"/>
    <lineage>
        <taxon>unclassified sequences</taxon>
        <taxon>metagenomes</taxon>
        <taxon>ecological metagenomes</taxon>
    </lineage>
</organism>
<reference evidence="4" key="1">
    <citation type="submission" date="2018-06" db="EMBL/GenBank/DDBJ databases">
        <authorList>
            <person name="Zhirakovskaya E."/>
        </authorList>
    </citation>
    <scope>NUCLEOTIDE SEQUENCE</scope>
</reference>
<sequence length="123" mass="14178">MLHGRVLLVDDNEVNQLIAGAMLDHWNIPYQCATNGEEAVDKWQRLKPDLILMDIYMPVCDGYKATKRIRELEMGTKRTTIIALSASDEQTERTNCLDAGMDDFINKPIELDNFYSKLQKWLT</sequence>
<dbReference type="SUPFAM" id="SSF52172">
    <property type="entry name" value="CheY-like"/>
    <property type="match status" value="1"/>
</dbReference>
<evidence type="ECO:0000256" key="2">
    <source>
        <dbReference type="ARBA" id="ARBA00023012"/>
    </source>
</evidence>
<name>A0A3B0ZCA5_9ZZZZ</name>
<accession>A0A3B0ZCA5</accession>
<dbReference type="InterPro" id="IPR011006">
    <property type="entry name" value="CheY-like_superfamily"/>
</dbReference>
<dbReference type="InterPro" id="IPR001789">
    <property type="entry name" value="Sig_transdc_resp-reg_receiver"/>
</dbReference>
<keyword evidence="1" id="KW-0597">Phosphoprotein</keyword>
<gene>
    <name evidence="4" type="ORF">MNBD_GAMMA21-2077</name>
</gene>
<protein>
    <recommendedName>
        <fullName evidence="3">Response regulatory domain-containing protein</fullName>
    </recommendedName>
</protein>
<dbReference type="PANTHER" id="PTHR45339:SF1">
    <property type="entry name" value="HYBRID SIGNAL TRANSDUCTION HISTIDINE KINASE J"/>
    <property type="match status" value="1"/>
</dbReference>
<dbReference type="Pfam" id="PF00072">
    <property type="entry name" value="Response_reg"/>
    <property type="match status" value="1"/>
</dbReference>
<proteinExistence type="predicted"/>
<dbReference type="AlphaFoldDB" id="A0A3B0ZCA5"/>
<keyword evidence="2" id="KW-0902">Two-component regulatory system</keyword>
<dbReference type="SMART" id="SM00448">
    <property type="entry name" value="REC"/>
    <property type="match status" value="1"/>
</dbReference>
<dbReference type="PROSITE" id="PS50110">
    <property type="entry name" value="RESPONSE_REGULATORY"/>
    <property type="match status" value="1"/>
</dbReference>
<dbReference type="GO" id="GO:0000160">
    <property type="term" value="P:phosphorelay signal transduction system"/>
    <property type="evidence" value="ECO:0007669"/>
    <property type="project" value="UniProtKB-KW"/>
</dbReference>
<evidence type="ECO:0000259" key="3">
    <source>
        <dbReference type="PROSITE" id="PS50110"/>
    </source>
</evidence>
<dbReference type="Gene3D" id="3.40.50.2300">
    <property type="match status" value="1"/>
</dbReference>
<dbReference type="PANTHER" id="PTHR45339">
    <property type="entry name" value="HYBRID SIGNAL TRANSDUCTION HISTIDINE KINASE J"/>
    <property type="match status" value="1"/>
</dbReference>
<dbReference type="CDD" id="cd17546">
    <property type="entry name" value="REC_hyHK_CKI1_RcsC-like"/>
    <property type="match status" value="1"/>
</dbReference>
<evidence type="ECO:0000256" key="1">
    <source>
        <dbReference type="ARBA" id="ARBA00022553"/>
    </source>
</evidence>
<dbReference type="EMBL" id="UOFR01000009">
    <property type="protein sequence ID" value="VAW91028.1"/>
    <property type="molecule type" value="Genomic_DNA"/>
</dbReference>
<evidence type="ECO:0000313" key="4">
    <source>
        <dbReference type="EMBL" id="VAW91028.1"/>
    </source>
</evidence>
<feature type="domain" description="Response regulatory" evidence="3">
    <location>
        <begin position="5"/>
        <end position="122"/>
    </location>
</feature>